<gene>
    <name evidence="4" type="ORF">PILCRDRAFT_15975</name>
</gene>
<evidence type="ECO:0000259" key="2">
    <source>
        <dbReference type="Pfam" id="PF07718"/>
    </source>
</evidence>
<feature type="compositionally biased region" description="Low complexity" evidence="1">
    <location>
        <begin position="49"/>
        <end position="63"/>
    </location>
</feature>
<feature type="compositionally biased region" description="Basic and acidic residues" evidence="1">
    <location>
        <begin position="128"/>
        <end position="137"/>
    </location>
</feature>
<evidence type="ECO:0000256" key="1">
    <source>
        <dbReference type="SAM" id="MobiDB-lite"/>
    </source>
</evidence>
<dbReference type="GO" id="GO:0031491">
    <property type="term" value="F:nucleosome binding"/>
    <property type="evidence" value="ECO:0007669"/>
    <property type="project" value="InterPro"/>
</dbReference>
<organism evidence="4 5">
    <name type="scientific">Piloderma croceum (strain F 1598)</name>
    <dbReference type="NCBI Taxonomy" id="765440"/>
    <lineage>
        <taxon>Eukaryota</taxon>
        <taxon>Fungi</taxon>
        <taxon>Dikarya</taxon>
        <taxon>Basidiomycota</taxon>
        <taxon>Agaricomycotina</taxon>
        <taxon>Agaricomycetes</taxon>
        <taxon>Agaricomycetidae</taxon>
        <taxon>Atheliales</taxon>
        <taxon>Atheliaceae</taxon>
        <taxon>Piloderma</taxon>
    </lineage>
</organism>
<dbReference type="Pfam" id="PF07718">
    <property type="entry name" value="Coatamer_beta_C"/>
    <property type="match status" value="1"/>
</dbReference>
<evidence type="ECO:0000313" key="4">
    <source>
        <dbReference type="EMBL" id="KIM72594.1"/>
    </source>
</evidence>
<dbReference type="GO" id="GO:0006338">
    <property type="term" value="P:chromatin remodeling"/>
    <property type="evidence" value="ECO:0007669"/>
    <property type="project" value="InterPro"/>
</dbReference>
<dbReference type="STRING" id="765440.A0A0C3EXC8"/>
<dbReference type="Gene3D" id="1.10.1040.30">
    <property type="entry name" value="ISWI, HAND domain"/>
    <property type="match status" value="1"/>
</dbReference>
<dbReference type="PANTHER" id="PTHR10635:SF0">
    <property type="entry name" value="COATOMER SUBUNIT BETA"/>
    <property type="match status" value="1"/>
</dbReference>
<dbReference type="GO" id="GO:0006888">
    <property type="term" value="P:endoplasmic reticulum to Golgi vesicle-mediated transport"/>
    <property type="evidence" value="ECO:0007669"/>
    <property type="project" value="TreeGrafter"/>
</dbReference>
<reference evidence="5" key="2">
    <citation type="submission" date="2015-01" db="EMBL/GenBank/DDBJ databases">
        <title>Evolutionary Origins and Diversification of the Mycorrhizal Mutualists.</title>
        <authorList>
            <consortium name="DOE Joint Genome Institute"/>
            <consortium name="Mycorrhizal Genomics Consortium"/>
            <person name="Kohler A."/>
            <person name="Kuo A."/>
            <person name="Nagy L.G."/>
            <person name="Floudas D."/>
            <person name="Copeland A."/>
            <person name="Barry K.W."/>
            <person name="Cichocki N."/>
            <person name="Veneault-Fourrey C."/>
            <person name="LaButti K."/>
            <person name="Lindquist E.A."/>
            <person name="Lipzen A."/>
            <person name="Lundell T."/>
            <person name="Morin E."/>
            <person name="Murat C."/>
            <person name="Riley R."/>
            <person name="Ohm R."/>
            <person name="Sun H."/>
            <person name="Tunlid A."/>
            <person name="Henrissat B."/>
            <person name="Grigoriev I.V."/>
            <person name="Hibbett D.S."/>
            <person name="Martin F."/>
        </authorList>
    </citation>
    <scope>NUCLEOTIDE SEQUENCE [LARGE SCALE GENOMIC DNA]</scope>
    <source>
        <strain evidence="5">F 1598</strain>
    </source>
</reference>
<accession>A0A0C3EXC8</accession>
<dbReference type="GO" id="GO:0005198">
    <property type="term" value="F:structural molecule activity"/>
    <property type="evidence" value="ECO:0007669"/>
    <property type="project" value="InterPro"/>
</dbReference>
<dbReference type="EMBL" id="KN833119">
    <property type="protein sequence ID" value="KIM72594.1"/>
    <property type="molecule type" value="Genomic_DNA"/>
</dbReference>
<feature type="region of interest" description="Disordered" evidence="1">
    <location>
        <begin position="34"/>
        <end position="99"/>
    </location>
</feature>
<sequence length="852" mass="94615">MHITIASLSASEHGSEGAIHTFLSLISFRPLTVTPASSPLKPHPPTPRQHPQSQPLPRLQSQKPHQRSRMPSEDRNPFALQPSDVPPREPGGELPSSMSPFTLVPIVSSSSNPTAHPQKVIHNPFLLRDKGKDREKLPGSNGITPPLPPRKPPLITPPCHASLINPLPTPIPSSFAITPSPNTNAAQTPPVIPSPLVPSTNISGGAVLPGHVTSPLMRQSWQASKAAQTMKKAEEELETERVTRVLKKVPIYRCMEHRHSYVRKNAVFAVYVIIYREFENLMLDAPELLQTFLVAESDVTCKGNVFVFLAHYIDVELLGMSVVDVIRLDCKNDSANRVSEYRQLLIQSIHVTASIVHALMEFLGDSNNPSAVHVVAFLRRREVPSSRQTICERPIQTLGEVKSGKVLDTQSTLQEIRKVLGKIPIFISEGRRRPRVLADGVYAAESGYTSTTTARLEAVKAAAKLPLRTLTPGSVFFMGAVLATTLAKLVLRFDELTSDSTALNMLCAEACLFFYCVLASWATLTTICNPGNVDHDLHHPRRTIQVLIDEDSHERILNCIQTLSELEATPAVHEIFLKDTKAVCTKMLCAQEWRNGRMQKAQAVIVQVDDLLTFRQFSQKSADDAIDYDEDDGRATGNTEIREDFISYLSRISRLASFSDLIYAEVFVKIHGFNIMLYILLVNQTPNMLQNLRLNFATLSDVNLVERPGVYTIARHGFQSIKVTINVSSTETGVIFGSISWEGSTMSDACVILNDIHIDMEYIKPAYCNEAQTDFEWENRVNVTTSVSQDFDFFDPALARLQERQLAVHKQLNGVTAPLREPQGPEDTPEKLEAECQAVQDVFDNAEPLTDE</sequence>
<feature type="domain" description="ISWI HAND" evidence="3">
    <location>
        <begin position="788"/>
        <end position="852"/>
    </location>
</feature>
<dbReference type="Pfam" id="PF09110">
    <property type="entry name" value="HAND"/>
    <property type="match status" value="1"/>
</dbReference>
<dbReference type="InterPro" id="IPR036306">
    <property type="entry name" value="ISWI_HAND-dom_sf"/>
</dbReference>
<feature type="domain" description="Coatomer beta subunit C-terminal" evidence="2">
    <location>
        <begin position="608"/>
        <end position="742"/>
    </location>
</feature>
<dbReference type="HOGENOM" id="CLU_334972_0_0_1"/>
<dbReference type="PANTHER" id="PTHR10635">
    <property type="entry name" value="COATOMER SUBUNIT BETA"/>
    <property type="match status" value="1"/>
</dbReference>
<dbReference type="InterPro" id="IPR016460">
    <property type="entry name" value="COPB1"/>
</dbReference>
<evidence type="ECO:0000313" key="5">
    <source>
        <dbReference type="Proteomes" id="UP000054166"/>
    </source>
</evidence>
<dbReference type="AlphaFoldDB" id="A0A0C3EXC8"/>
<dbReference type="GO" id="GO:0006891">
    <property type="term" value="P:intra-Golgi vesicle-mediated transport"/>
    <property type="evidence" value="ECO:0007669"/>
    <property type="project" value="TreeGrafter"/>
</dbReference>
<keyword evidence="5" id="KW-1185">Reference proteome</keyword>
<dbReference type="InterPro" id="IPR015194">
    <property type="entry name" value="ISWI_HAND-dom"/>
</dbReference>
<name>A0A0C3EXC8_PILCF</name>
<evidence type="ECO:0000259" key="3">
    <source>
        <dbReference type="Pfam" id="PF09110"/>
    </source>
</evidence>
<dbReference type="Proteomes" id="UP000054166">
    <property type="component" value="Unassembled WGS sequence"/>
</dbReference>
<dbReference type="InParanoid" id="A0A0C3EXC8"/>
<dbReference type="GO" id="GO:0030126">
    <property type="term" value="C:COPI vesicle coat"/>
    <property type="evidence" value="ECO:0007669"/>
    <property type="project" value="InterPro"/>
</dbReference>
<reference evidence="4 5" key="1">
    <citation type="submission" date="2014-04" db="EMBL/GenBank/DDBJ databases">
        <authorList>
            <consortium name="DOE Joint Genome Institute"/>
            <person name="Kuo A."/>
            <person name="Tarkka M."/>
            <person name="Buscot F."/>
            <person name="Kohler A."/>
            <person name="Nagy L.G."/>
            <person name="Floudas D."/>
            <person name="Copeland A."/>
            <person name="Barry K.W."/>
            <person name="Cichocki N."/>
            <person name="Veneault-Fourrey C."/>
            <person name="LaButti K."/>
            <person name="Lindquist E.A."/>
            <person name="Lipzen A."/>
            <person name="Lundell T."/>
            <person name="Morin E."/>
            <person name="Murat C."/>
            <person name="Sun H."/>
            <person name="Tunlid A."/>
            <person name="Henrissat B."/>
            <person name="Grigoriev I.V."/>
            <person name="Hibbett D.S."/>
            <person name="Martin F."/>
            <person name="Nordberg H.P."/>
            <person name="Cantor M.N."/>
            <person name="Hua S.X."/>
        </authorList>
    </citation>
    <scope>NUCLEOTIDE SEQUENCE [LARGE SCALE GENOMIC DNA]</scope>
    <source>
        <strain evidence="4 5">F 1598</strain>
    </source>
</reference>
<protein>
    <submittedName>
        <fullName evidence="4">Uncharacterized protein</fullName>
    </submittedName>
</protein>
<dbReference type="GO" id="GO:0003677">
    <property type="term" value="F:DNA binding"/>
    <property type="evidence" value="ECO:0007669"/>
    <property type="project" value="InterPro"/>
</dbReference>
<dbReference type="SUPFAM" id="SSF101224">
    <property type="entry name" value="HAND domain of the nucleosome remodeling ATPase ISWI"/>
    <property type="match status" value="1"/>
</dbReference>
<feature type="region of interest" description="Disordered" evidence="1">
    <location>
        <begin position="128"/>
        <end position="152"/>
    </location>
</feature>
<proteinExistence type="predicted"/>
<dbReference type="InterPro" id="IPR011710">
    <property type="entry name" value="Coatomer_bsu_C"/>
</dbReference>
<dbReference type="OrthoDB" id="2553626at2759"/>
<dbReference type="GO" id="GO:0006886">
    <property type="term" value="P:intracellular protein transport"/>
    <property type="evidence" value="ECO:0007669"/>
    <property type="project" value="InterPro"/>
</dbReference>